<evidence type="ECO:0000256" key="1">
    <source>
        <dbReference type="SAM" id="SignalP"/>
    </source>
</evidence>
<dbReference type="Pfam" id="PF20050">
    <property type="entry name" value="DUF6452"/>
    <property type="match status" value="1"/>
</dbReference>
<name>A0A2U0UP04_9BACT</name>
<accession>A0A2U0UP04</accession>
<evidence type="ECO:0008006" key="4">
    <source>
        <dbReference type="Google" id="ProtNLM"/>
    </source>
</evidence>
<keyword evidence="1" id="KW-0732">Signal</keyword>
<dbReference type="Proteomes" id="UP000245870">
    <property type="component" value="Unassembled WGS sequence"/>
</dbReference>
<reference evidence="2 3" key="1">
    <citation type="submission" date="2018-05" db="EMBL/GenBank/DDBJ databases">
        <title>Genomic Encyclopedia of Type Strains, Phase IV (KMG-IV): sequencing the most valuable type-strain genomes for metagenomic binning, comparative biology and taxonomic classification.</title>
        <authorList>
            <person name="Goeker M."/>
        </authorList>
    </citation>
    <scope>NUCLEOTIDE SEQUENCE [LARGE SCALE GENOMIC DNA]</scope>
    <source>
        <strain evidence="2 3">DSM 100333</strain>
    </source>
</reference>
<dbReference type="EMBL" id="QENY01000001">
    <property type="protein sequence ID" value="PVX59363.1"/>
    <property type="molecule type" value="Genomic_DNA"/>
</dbReference>
<evidence type="ECO:0000313" key="3">
    <source>
        <dbReference type="Proteomes" id="UP000245870"/>
    </source>
</evidence>
<gene>
    <name evidence="2" type="ORF">C7379_101134</name>
</gene>
<comment type="caution">
    <text evidence="2">The sequence shown here is derived from an EMBL/GenBank/DDBJ whole genome shotgun (WGS) entry which is preliminary data.</text>
</comment>
<feature type="signal peptide" evidence="1">
    <location>
        <begin position="1"/>
        <end position="24"/>
    </location>
</feature>
<sequence length="162" mass="18881">MTRRPFKHCFSHIRMAFVVFILMACSSVDCPLNNTVYTNYKLMGDVTKLPDPLTILTQRHDGTDTILINQLAQADSFSLPMSYGGNKDVLYFKTKEILDTVWVTKTNRPHFESVDCGLNYFHTITDVRCTHNAIDSVVIKEKEVTYDMSPKHFYIYFKKYRF</sequence>
<dbReference type="InterPro" id="IPR045607">
    <property type="entry name" value="DUF6452"/>
</dbReference>
<dbReference type="RefSeq" id="WP_419185295.1">
    <property type="nucleotide sequence ID" value="NZ_CALDWB010000022.1"/>
</dbReference>
<organism evidence="2 3">
    <name type="scientific">Hallella colorans</name>
    <dbReference type="NCBI Taxonomy" id="1703337"/>
    <lineage>
        <taxon>Bacteria</taxon>
        <taxon>Pseudomonadati</taxon>
        <taxon>Bacteroidota</taxon>
        <taxon>Bacteroidia</taxon>
        <taxon>Bacteroidales</taxon>
        <taxon>Prevotellaceae</taxon>
        <taxon>Hallella</taxon>
    </lineage>
</organism>
<protein>
    <recommendedName>
        <fullName evidence="4">Lipoprotein</fullName>
    </recommendedName>
</protein>
<proteinExistence type="predicted"/>
<dbReference type="AlphaFoldDB" id="A0A2U0UP04"/>
<feature type="chain" id="PRO_5015655296" description="Lipoprotein" evidence="1">
    <location>
        <begin position="25"/>
        <end position="162"/>
    </location>
</feature>
<keyword evidence="3" id="KW-1185">Reference proteome</keyword>
<dbReference type="PROSITE" id="PS51257">
    <property type="entry name" value="PROKAR_LIPOPROTEIN"/>
    <property type="match status" value="1"/>
</dbReference>
<evidence type="ECO:0000313" key="2">
    <source>
        <dbReference type="EMBL" id="PVX59363.1"/>
    </source>
</evidence>